<dbReference type="PROSITE" id="PS51257">
    <property type="entry name" value="PROKAR_LIPOPROTEIN"/>
    <property type="match status" value="1"/>
</dbReference>
<sequence>MIIAMLKEDPLETDNLKIQVGQLSPAGLGACVLVLKPVGSEWDRLLSLTSAWSSQFSSVFSQQSALSSVPSECQQIHGRCLSSVFLYNCTDKNAFDNHELPSFGCGHSSLCQPQAIPGLQLNL</sequence>
<name>A0A482X158_LAOST</name>
<comment type="caution">
    <text evidence="1">The sequence shown here is derived from an EMBL/GenBank/DDBJ whole genome shotgun (WGS) entry which is preliminary data.</text>
</comment>
<keyword evidence="2" id="KW-1185">Reference proteome</keyword>
<dbReference type="AlphaFoldDB" id="A0A482X158"/>
<dbReference type="EMBL" id="QKKF02019844">
    <property type="protein sequence ID" value="RZF39597.1"/>
    <property type="molecule type" value="Genomic_DNA"/>
</dbReference>
<proteinExistence type="predicted"/>
<dbReference type="InParanoid" id="A0A482X158"/>
<evidence type="ECO:0000313" key="1">
    <source>
        <dbReference type="EMBL" id="RZF39597.1"/>
    </source>
</evidence>
<reference evidence="1 2" key="1">
    <citation type="journal article" date="2017" name="Gigascience">
        <title>Genome sequence of the small brown planthopper, Laodelphax striatellus.</title>
        <authorList>
            <person name="Zhu J."/>
            <person name="Jiang F."/>
            <person name="Wang X."/>
            <person name="Yang P."/>
            <person name="Bao Y."/>
            <person name="Zhao W."/>
            <person name="Wang W."/>
            <person name="Lu H."/>
            <person name="Wang Q."/>
            <person name="Cui N."/>
            <person name="Li J."/>
            <person name="Chen X."/>
            <person name="Luo L."/>
            <person name="Yu J."/>
            <person name="Kang L."/>
            <person name="Cui F."/>
        </authorList>
    </citation>
    <scope>NUCLEOTIDE SEQUENCE [LARGE SCALE GENOMIC DNA]</scope>
    <source>
        <strain evidence="1">Lst14</strain>
    </source>
</reference>
<accession>A0A482X158</accession>
<evidence type="ECO:0000313" key="2">
    <source>
        <dbReference type="Proteomes" id="UP000291343"/>
    </source>
</evidence>
<gene>
    <name evidence="1" type="ORF">LSTR_LSTR001118</name>
</gene>
<organism evidence="1 2">
    <name type="scientific">Laodelphax striatellus</name>
    <name type="common">Small brown planthopper</name>
    <name type="synonym">Delphax striatella</name>
    <dbReference type="NCBI Taxonomy" id="195883"/>
    <lineage>
        <taxon>Eukaryota</taxon>
        <taxon>Metazoa</taxon>
        <taxon>Ecdysozoa</taxon>
        <taxon>Arthropoda</taxon>
        <taxon>Hexapoda</taxon>
        <taxon>Insecta</taxon>
        <taxon>Pterygota</taxon>
        <taxon>Neoptera</taxon>
        <taxon>Paraneoptera</taxon>
        <taxon>Hemiptera</taxon>
        <taxon>Auchenorrhyncha</taxon>
        <taxon>Fulgoroidea</taxon>
        <taxon>Delphacidae</taxon>
        <taxon>Criomorphinae</taxon>
        <taxon>Laodelphax</taxon>
    </lineage>
</organism>
<protein>
    <submittedName>
        <fullName evidence="1">Uncharacterized protein</fullName>
    </submittedName>
</protein>
<dbReference type="Proteomes" id="UP000291343">
    <property type="component" value="Unassembled WGS sequence"/>
</dbReference>